<keyword evidence="3" id="KW-0809">Transit peptide</keyword>
<evidence type="ECO:0000256" key="4">
    <source>
        <dbReference type="PROSITE-ProRule" id="PRU00708"/>
    </source>
</evidence>
<dbReference type="InterPro" id="IPR009686">
    <property type="entry name" value="Senescence/spartin_C"/>
</dbReference>
<evidence type="ECO:0000259" key="7">
    <source>
        <dbReference type="Pfam" id="PF14432"/>
    </source>
</evidence>
<comment type="similarity">
    <text evidence="1">Belongs to the PPR family. PCMP-H subfamily.</text>
</comment>
<dbReference type="Pfam" id="PF06911">
    <property type="entry name" value="Senescence"/>
    <property type="match status" value="1"/>
</dbReference>
<dbReference type="NCBIfam" id="TIGR00756">
    <property type="entry name" value="PPR"/>
    <property type="match status" value="4"/>
</dbReference>
<dbReference type="GO" id="GO:0003723">
    <property type="term" value="F:RNA binding"/>
    <property type="evidence" value="ECO:0007669"/>
    <property type="project" value="InterPro"/>
</dbReference>
<dbReference type="InterPro" id="IPR002885">
    <property type="entry name" value="PPR_rpt"/>
</dbReference>
<evidence type="ECO:0000313" key="8">
    <source>
        <dbReference type="EMBL" id="CAD6210378.1"/>
    </source>
</evidence>
<organism evidence="8 9">
    <name type="scientific">Miscanthus lutarioriparius</name>
    <dbReference type="NCBI Taxonomy" id="422564"/>
    <lineage>
        <taxon>Eukaryota</taxon>
        <taxon>Viridiplantae</taxon>
        <taxon>Streptophyta</taxon>
        <taxon>Embryophyta</taxon>
        <taxon>Tracheophyta</taxon>
        <taxon>Spermatophyta</taxon>
        <taxon>Magnoliopsida</taxon>
        <taxon>Liliopsida</taxon>
        <taxon>Poales</taxon>
        <taxon>Poaceae</taxon>
        <taxon>PACMAD clade</taxon>
        <taxon>Panicoideae</taxon>
        <taxon>Andropogonodae</taxon>
        <taxon>Andropogoneae</taxon>
        <taxon>Saccharinae</taxon>
        <taxon>Miscanthus</taxon>
    </lineage>
</organism>
<feature type="domain" description="Senescence" evidence="6">
    <location>
        <begin position="286"/>
        <end position="452"/>
    </location>
</feature>
<feature type="domain" description="DYW" evidence="7">
    <location>
        <begin position="1035"/>
        <end position="1127"/>
    </location>
</feature>
<evidence type="ECO:0008006" key="10">
    <source>
        <dbReference type="Google" id="ProtNLM"/>
    </source>
</evidence>
<dbReference type="FunFam" id="1.25.40.10:FF:002148">
    <property type="entry name" value="Pentatricopeptide repeat-containing protein At2g29760, chloroplastic"/>
    <property type="match status" value="1"/>
</dbReference>
<dbReference type="InterPro" id="IPR046960">
    <property type="entry name" value="PPR_At4g14850-like_plant"/>
</dbReference>
<dbReference type="PANTHER" id="PTHR47926">
    <property type="entry name" value="PENTATRICOPEPTIDE REPEAT-CONTAINING PROTEIN"/>
    <property type="match status" value="1"/>
</dbReference>
<feature type="repeat" description="PPR" evidence="4">
    <location>
        <begin position="619"/>
        <end position="653"/>
    </location>
</feature>
<feature type="repeat" description="PPR" evidence="4">
    <location>
        <begin position="820"/>
        <end position="854"/>
    </location>
</feature>
<comment type="caution">
    <text evidence="8">The sequence shown here is derived from an EMBL/GenBank/DDBJ whole genome shotgun (WGS) entry which is preliminary data.</text>
</comment>
<proteinExistence type="inferred from homology"/>
<evidence type="ECO:0000256" key="2">
    <source>
        <dbReference type="ARBA" id="ARBA00022737"/>
    </source>
</evidence>
<dbReference type="InterPro" id="IPR032867">
    <property type="entry name" value="DYW_dom"/>
</dbReference>
<dbReference type="InterPro" id="IPR011990">
    <property type="entry name" value="TPR-like_helical_dom_sf"/>
</dbReference>
<feature type="region of interest" description="Disordered" evidence="5">
    <location>
        <begin position="1"/>
        <end position="45"/>
    </location>
</feature>
<gene>
    <name evidence="8" type="ORF">NCGR_LOCUS6468</name>
</gene>
<evidence type="ECO:0000259" key="6">
    <source>
        <dbReference type="Pfam" id="PF06911"/>
    </source>
</evidence>
<keyword evidence="9" id="KW-1185">Reference proteome</keyword>
<reference evidence="8" key="1">
    <citation type="submission" date="2020-10" db="EMBL/GenBank/DDBJ databases">
        <authorList>
            <person name="Han B."/>
            <person name="Lu T."/>
            <person name="Zhao Q."/>
            <person name="Huang X."/>
            <person name="Zhao Y."/>
        </authorList>
    </citation>
    <scope>NUCLEOTIDE SEQUENCE</scope>
</reference>
<dbReference type="GO" id="GO:0008270">
    <property type="term" value="F:zinc ion binding"/>
    <property type="evidence" value="ECO:0007669"/>
    <property type="project" value="InterPro"/>
</dbReference>
<dbReference type="InterPro" id="IPR046849">
    <property type="entry name" value="E2_motif"/>
</dbReference>
<dbReference type="AlphaFoldDB" id="A0A811MPH1"/>
<dbReference type="Pfam" id="PF20430">
    <property type="entry name" value="Eplus_motif"/>
    <property type="match status" value="1"/>
</dbReference>
<evidence type="ECO:0000313" key="9">
    <source>
        <dbReference type="Proteomes" id="UP000604825"/>
    </source>
</evidence>
<evidence type="ECO:0000256" key="3">
    <source>
        <dbReference type="ARBA" id="ARBA00022946"/>
    </source>
</evidence>
<protein>
    <recommendedName>
        <fullName evidence="10">DYW domain-containing protein</fullName>
    </recommendedName>
</protein>
<dbReference type="Pfam" id="PF01535">
    <property type="entry name" value="PPR"/>
    <property type="match status" value="2"/>
</dbReference>
<evidence type="ECO:0000256" key="5">
    <source>
        <dbReference type="SAM" id="MobiDB-lite"/>
    </source>
</evidence>
<dbReference type="GO" id="GO:0009451">
    <property type="term" value="P:RNA modification"/>
    <property type="evidence" value="ECO:0007669"/>
    <property type="project" value="InterPro"/>
</dbReference>
<keyword evidence="2" id="KW-0677">Repeat</keyword>
<sequence>MASASSNAKQSLYPDVDQSHPDLNTPFFSAPTTSTGAGTATGSSLYPTVDPNELAENLFPETAEEDTAPPPQTTEETIVAVPGAQLHLVDPDRSLDLGAGTLSIVRLRQGDHSVAVLARLIPKKPHHRRGLFRLFSSGRSDGGAEQEQVQWPLTRDVAAVKLDPAHYFFSLHVPHTDHPDDKDDAEDAEADAEAALSYGLTVVGKGQEKVLEELDRVLEEYTTFSVKQVEAAAKEKSEIMDARAVAEITPEEAVGDKKEIVEEKSAAFWTTIAPNVDDYSSSVARLIARGSGQLVRGIIWCGDITAEGLRRGEEVVKKSVGPSAKPTQVKPSTLRRMKRARRVTKMSNRVANSILSGVLKVTGFVTSAVLNSKPAQKFFKLMPGEVILASLDGFGKVWDAVEVSGKNVMQTSSVVTTSVVTHRYGEQAGEATHDYLHATGNALGAAWAVFKIRKALDPKDPMHASRSLLPTSGESLRLVAACRAPAHLPSLHAAHARLLVLLHPSHPSAAHASVKLIQAYAACSALPLAHAVLESSSSSPDGSNRTTTVCFNVLIRTLTAASLHRDALVLFASMRPRGPACFPDHYTYPLALKSCAASNDLLLGLQIHSAVAKLRLDANVYVAHSAISMYARCGRPEDAYRVFDGMQHRDVVSWNAMIAGFARAALFDRAIVVFKQFVVLQGSMPDAGTMAGILPAMGNARSDDIAFVRGVFDHMQFKELISWNAMLAVYANNGYHVKAVELFMLMEKDEVEPDSVTLATVLPPCGELSAFSVGKRIHEIIKRKNMCPNLLLENALMDMYASCGCLKDAREVFDSMSARDVISWTSIISAYGKHGHGREAVDLFEKMLGQGLEPDSIAFVAVLAACSHAGLLDDGKCYFDSMTSRYHITPKAEHYTCMVYLLGRAGCISEAYDFITTMLVEPNERVWGALLQACRIHSNMDIGLVAADNLFRLVPEQTGYYVLLSNMYVRAGRWADVTSVRSVMVDKGIKKFPGTSIVELGDRVHTFHIGDRCHPQSEIIYQKLDELLGKIRRMGYNPEVEATLHDVEEEDKEGHLSVHSEKLAIAFLLLNTSPGTIIRVTMNLRTCSDCHLTAKLISVITSREIILKDTNRIHHIVRGVCSCGDYW</sequence>
<evidence type="ECO:0000256" key="1">
    <source>
        <dbReference type="ARBA" id="ARBA00006643"/>
    </source>
</evidence>
<feature type="compositionally biased region" description="Polar residues" evidence="5">
    <location>
        <begin position="1"/>
        <end position="10"/>
    </location>
</feature>
<dbReference type="Proteomes" id="UP000604825">
    <property type="component" value="Unassembled WGS sequence"/>
</dbReference>
<name>A0A811MPH1_9POAL</name>
<dbReference type="EMBL" id="CAJGYO010000002">
    <property type="protein sequence ID" value="CAD6210378.1"/>
    <property type="molecule type" value="Genomic_DNA"/>
</dbReference>
<dbReference type="FunFam" id="1.25.40.10:FF:000685">
    <property type="entry name" value="Putative pentatricopeptide repeat-containing protein"/>
    <property type="match status" value="1"/>
</dbReference>
<accession>A0A811MPH1</accession>
<dbReference type="PROSITE" id="PS51375">
    <property type="entry name" value="PPR"/>
    <property type="match status" value="3"/>
</dbReference>
<dbReference type="InterPro" id="IPR046848">
    <property type="entry name" value="E_motif"/>
</dbReference>
<dbReference type="Pfam" id="PF13041">
    <property type="entry name" value="PPR_2"/>
    <property type="match status" value="2"/>
</dbReference>
<dbReference type="Pfam" id="PF20431">
    <property type="entry name" value="E_motif"/>
    <property type="match status" value="1"/>
</dbReference>
<dbReference type="OrthoDB" id="185373at2759"/>
<dbReference type="Gene3D" id="1.25.40.10">
    <property type="entry name" value="Tetratricopeptide repeat domain"/>
    <property type="match status" value="4"/>
</dbReference>
<dbReference type="FunFam" id="1.25.40.10:FF:001157">
    <property type="entry name" value="Putative pentatricopeptide repeat-containing protein"/>
    <property type="match status" value="1"/>
</dbReference>
<feature type="compositionally biased region" description="Low complexity" evidence="5">
    <location>
        <begin position="29"/>
        <end position="44"/>
    </location>
</feature>
<feature type="repeat" description="PPR" evidence="4">
    <location>
        <begin position="719"/>
        <end position="753"/>
    </location>
</feature>
<dbReference type="PANTHER" id="PTHR47926:SF373">
    <property type="entry name" value="TETRATRICOPEPTIDE-LIKE HELICAL DOMAIN SUPERFAMILY, DYW DOMAIN-CONTAINING PROTEIN"/>
    <property type="match status" value="1"/>
</dbReference>
<dbReference type="Pfam" id="PF14432">
    <property type="entry name" value="DYW_deaminase"/>
    <property type="match status" value="1"/>
</dbReference>